<dbReference type="InterPro" id="IPR050921">
    <property type="entry name" value="T4SS_GSP_E_ATPase"/>
</dbReference>
<dbReference type="Gene3D" id="3.40.50.300">
    <property type="entry name" value="P-loop containing nucleotide triphosphate hydrolases"/>
    <property type="match status" value="1"/>
</dbReference>
<dbReference type="InterPro" id="IPR027417">
    <property type="entry name" value="P-loop_NTPase"/>
</dbReference>
<dbReference type="AlphaFoldDB" id="A0A4Y1YPX1"/>
<keyword evidence="2" id="KW-0547">Nucleotide-binding</keyword>
<keyword evidence="2" id="KW-0997">Cell inner membrane</keyword>
<keyword evidence="5" id="KW-1185">Reference proteome</keyword>
<comment type="subcellular location">
    <subcellularLocation>
        <location evidence="2">Cell inner membrane</location>
        <topology evidence="2">Peripheral membrane protein</topology>
        <orientation evidence="2">Cytoplasmic side</orientation>
    </subcellularLocation>
</comment>
<dbReference type="GO" id="GO:0005524">
    <property type="term" value="F:ATP binding"/>
    <property type="evidence" value="ECO:0007669"/>
    <property type="project" value="UniProtKB-UniRule"/>
</dbReference>
<dbReference type="CDD" id="cd01130">
    <property type="entry name" value="VirB11-like_ATPase"/>
    <property type="match status" value="1"/>
</dbReference>
<proteinExistence type="inferred from homology"/>
<name>A0A4Y1YPX1_9PROT</name>
<evidence type="ECO:0000313" key="4">
    <source>
        <dbReference type="EMBL" id="BBL36044.1"/>
    </source>
</evidence>
<dbReference type="GO" id="GO:0016887">
    <property type="term" value="F:ATP hydrolysis activity"/>
    <property type="evidence" value="ECO:0007669"/>
    <property type="project" value="InterPro"/>
</dbReference>
<dbReference type="GO" id="GO:0043684">
    <property type="term" value="C:type IV secretion system complex"/>
    <property type="evidence" value="ECO:0007669"/>
    <property type="project" value="UniProtKB-UniRule"/>
</dbReference>
<evidence type="ECO:0000259" key="3">
    <source>
        <dbReference type="Pfam" id="PF00437"/>
    </source>
</evidence>
<dbReference type="EMBL" id="AP019756">
    <property type="protein sequence ID" value="BBL36044.1"/>
    <property type="molecule type" value="Genomic_DNA"/>
</dbReference>
<dbReference type="Pfam" id="PF00437">
    <property type="entry name" value="T2SSE"/>
    <property type="match status" value="1"/>
</dbReference>
<comment type="function">
    <text evidence="2">Part of the Type IV secretion system.</text>
</comment>
<dbReference type="NCBIfam" id="TIGR02788">
    <property type="entry name" value="VirB11"/>
    <property type="match status" value="1"/>
</dbReference>
<keyword evidence="2" id="KW-0067">ATP-binding</keyword>
<evidence type="ECO:0000256" key="1">
    <source>
        <dbReference type="ARBA" id="ARBA00006611"/>
    </source>
</evidence>
<protein>
    <recommendedName>
        <fullName evidence="2">Type IV secretion system protein</fullName>
    </recommendedName>
</protein>
<sequence length="372" mass="41422">MNPTVLQPIETELGVAGLFPKPDYIPLEDDAAIQAYLAPYKQWRENPRVTEIAVNDDGLVWVYTDQWNSYNVPQINQHSLLSLGGAIATYINSAQGWSAAYPILSGSLKDNSRVQLVMEPGVLRGHVSFTLRQPSRVRISLKEMNEQGMFQGTTQSTFSIKPYEKELLSLLKAGKIIEFLKKAVQYRQNIVLSGATGSGKTTVMKALVDVIDPGERIITIEDAHELSLTQPNVVHLLYDNAKTRPGSNTPILSAKDALLSCLRMRPDRILLAEMRGSECLYFLRAALSGHPGTLTSCHGENPAMAYEQMMMMVKSDSVGAGLDYDVIKRLIHLTVDIVVQIEVDRRTGQRRVVEIDYNPKRKYAIAQGKDYA</sequence>
<dbReference type="PANTHER" id="PTHR30486">
    <property type="entry name" value="TWITCHING MOTILITY PROTEIN PILT"/>
    <property type="match status" value="1"/>
</dbReference>
<dbReference type="PANTHER" id="PTHR30486:SF6">
    <property type="entry name" value="TYPE IV PILUS RETRACTATION ATPASE PILT"/>
    <property type="match status" value="1"/>
</dbReference>
<gene>
    <name evidence="4" type="ORF">Nstercoris_02323</name>
</gene>
<keyword evidence="2" id="KW-1003">Cell membrane</keyword>
<dbReference type="Gene3D" id="3.30.450.90">
    <property type="match status" value="1"/>
</dbReference>
<dbReference type="KEGG" id="nst:Nstercoris_02323"/>
<geneLocation type="plasmid" evidence="5">
    <name>1 dna</name>
</geneLocation>
<accession>A0A4Y1YPX1</accession>
<keyword evidence="2" id="KW-0472">Membrane</keyword>
<organism evidence="4 5">
    <name type="scientific">Nitrosomonas stercoris</name>
    <dbReference type="NCBI Taxonomy" id="1444684"/>
    <lineage>
        <taxon>Bacteria</taxon>
        <taxon>Pseudomonadati</taxon>
        <taxon>Pseudomonadota</taxon>
        <taxon>Betaproteobacteria</taxon>
        <taxon>Nitrosomonadales</taxon>
        <taxon>Nitrosomonadaceae</taxon>
        <taxon>Nitrosomonas</taxon>
    </lineage>
</organism>
<evidence type="ECO:0000313" key="5">
    <source>
        <dbReference type="Proteomes" id="UP000316473"/>
    </source>
</evidence>
<evidence type="ECO:0000256" key="2">
    <source>
        <dbReference type="RuleBase" id="RU366071"/>
    </source>
</evidence>
<keyword evidence="4" id="KW-0614">Plasmid</keyword>
<dbReference type="GO" id="GO:0044097">
    <property type="term" value="P:secretion by the type IV secretion system"/>
    <property type="evidence" value="ECO:0007669"/>
    <property type="project" value="InterPro"/>
</dbReference>
<dbReference type="InterPro" id="IPR014155">
    <property type="entry name" value="VirB11"/>
</dbReference>
<feature type="domain" description="Bacterial type II secretion system protein E" evidence="3">
    <location>
        <begin position="178"/>
        <end position="331"/>
    </location>
</feature>
<dbReference type="InterPro" id="IPR001482">
    <property type="entry name" value="T2SS/T4SS_dom"/>
</dbReference>
<dbReference type="SUPFAM" id="SSF52540">
    <property type="entry name" value="P-loop containing nucleoside triphosphate hydrolases"/>
    <property type="match status" value="1"/>
</dbReference>
<comment type="similarity">
    <text evidence="1 2">Belongs to the GSP E family.</text>
</comment>
<reference evidence="4 5" key="1">
    <citation type="submission" date="2019-06" db="EMBL/GenBank/DDBJ databases">
        <title>Nitrosomonas stercoris KYUHI-S whole genome shotgun sequence.</title>
        <authorList>
            <person name="Nakagawa T."/>
            <person name="Tsuchiya Y."/>
            <person name="Takahashi R."/>
        </authorList>
    </citation>
    <scope>NUCLEOTIDE SEQUENCE [LARGE SCALE GENOMIC DNA]</scope>
    <source>
        <strain evidence="4 5">KYUHI-S</strain>
        <plasmid evidence="5">1 dna</plasmid>
    </source>
</reference>
<dbReference type="Proteomes" id="UP000316473">
    <property type="component" value="Plasmid plasmid 1"/>
</dbReference>
<dbReference type="GO" id="GO:0005886">
    <property type="term" value="C:plasma membrane"/>
    <property type="evidence" value="ECO:0007669"/>
    <property type="project" value="UniProtKB-SubCell"/>
</dbReference>